<dbReference type="PANTHER" id="PTHR34400:SF4">
    <property type="entry name" value="MEMBRANE PROTEIN"/>
    <property type="match status" value="1"/>
</dbReference>
<organism evidence="2 3">
    <name type="scientific">Caulobacter vibrioides (strain NA1000 / CB15N)</name>
    <name type="common">Caulobacter crescentus</name>
    <dbReference type="NCBI Taxonomy" id="565050"/>
    <lineage>
        <taxon>Bacteria</taxon>
        <taxon>Pseudomonadati</taxon>
        <taxon>Pseudomonadota</taxon>
        <taxon>Alphaproteobacteria</taxon>
        <taxon>Caulobacterales</taxon>
        <taxon>Caulobacteraceae</taxon>
        <taxon>Caulobacter</taxon>
    </lineage>
</organism>
<dbReference type="PATRIC" id="fig|565050.3.peg.584"/>
<dbReference type="Gene3D" id="6.10.140.1530">
    <property type="match status" value="1"/>
</dbReference>
<dbReference type="HOGENOM" id="CLU_820880_0_0_5"/>
<dbReference type="OrthoDB" id="9795032at2"/>
<dbReference type="Gene3D" id="1.20.1260.10">
    <property type="match status" value="1"/>
</dbReference>
<dbReference type="PANTHER" id="PTHR34400">
    <property type="match status" value="1"/>
</dbReference>
<dbReference type="AlphaFoldDB" id="A0A0H3C532"/>
<evidence type="ECO:0000259" key="1">
    <source>
        <dbReference type="Pfam" id="PF12902"/>
    </source>
</evidence>
<name>A0A0H3C532_CAUVN</name>
<dbReference type="GeneID" id="7329991"/>
<sequence>MRMSQGAPIGRSDTEMALAKNWATGPAVGETIMRAKLEAMPPVWTLPRLYQHFQGAIDLELWTIPYYLTVLYSIKDPTTVPYRLIQAAVYQEMLHAQLVSNIANAYGYSPTLSAPEYVGTAVPHIDFDLDTPNPTSIFTPYSAELGPLDLTRVNTMCLIEYPEWRTQREPDLADDVTDYGSIGEFYDALRVGMEQLRGHVRGNQKQMDEFGPFYQNSPPLTVTESGDAGFLQALTLVDIIVDQGEGQTQPVETIPTEFQNTADGFQDAWPHFQRFDFIRRMPNWPGVYTGVTDPPAGSPGAEAQARLIADFAGFLDILNGMFSGGGAPPAFGVQMAKLGGDILSCWKLGAVPRYS</sequence>
<evidence type="ECO:0000313" key="3">
    <source>
        <dbReference type="Proteomes" id="UP000001364"/>
    </source>
</evidence>
<dbReference type="Pfam" id="PF12902">
    <property type="entry name" value="Ferritin-like"/>
    <property type="match status" value="1"/>
</dbReference>
<protein>
    <submittedName>
        <fullName evidence="2">Ferritin superfamily protein</fullName>
    </submittedName>
</protein>
<dbReference type="PhylomeDB" id="A0A0H3C532"/>
<accession>A0A0H3C532</accession>
<proteinExistence type="predicted"/>
<evidence type="ECO:0000313" key="2">
    <source>
        <dbReference type="EMBL" id="ACL94057.1"/>
    </source>
</evidence>
<dbReference type="EMBL" id="CP001340">
    <property type="protein sequence ID" value="ACL94057.1"/>
    <property type="molecule type" value="Genomic_DNA"/>
</dbReference>
<dbReference type="InterPro" id="IPR012347">
    <property type="entry name" value="Ferritin-like"/>
</dbReference>
<dbReference type="InterPro" id="IPR026820">
    <property type="entry name" value="VioB/RebD_dom"/>
</dbReference>
<dbReference type="Proteomes" id="UP000001364">
    <property type="component" value="Chromosome"/>
</dbReference>
<gene>
    <name evidence="2" type="ordered locus">CCNA_00592</name>
</gene>
<dbReference type="RefSeq" id="YP_002515965.1">
    <property type="nucleotide sequence ID" value="NC_011916.1"/>
</dbReference>
<dbReference type="RefSeq" id="WP_012640006.1">
    <property type="nucleotide sequence ID" value="NC_011916.1"/>
</dbReference>
<keyword evidence="3" id="KW-1185">Reference proteome</keyword>
<reference evidence="2 3" key="1">
    <citation type="journal article" date="2010" name="J. Bacteriol.">
        <title>The genetic basis of laboratory adaptation in Caulobacter crescentus.</title>
        <authorList>
            <person name="Marks M.E."/>
            <person name="Castro-Rojas C.M."/>
            <person name="Teiling C."/>
            <person name="Du L."/>
            <person name="Kapatral V."/>
            <person name="Walunas T.L."/>
            <person name="Crosson S."/>
        </authorList>
    </citation>
    <scope>NUCLEOTIDE SEQUENCE [LARGE SCALE GENOMIC DNA]</scope>
    <source>
        <strain evidence="3">NA1000 / CB15N</strain>
    </source>
</reference>
<feature type="domain" description="Iminophenyl-pyruvate dimer synthase" evidence="1">
    <location>
        <begin position="53"/>
        <end position="279"/>
    </location>
</feature>
<dbReference type="KEGG" id="ccs:CCNA_00592"/>